<evidence type="ECO:0000313" key="13">
    <source>
        <dbReference type="Proteomes" id="UP001187471"/>
    </source>
</evidence>
<dbReference type="SUPFAM" id="SSF52047">
    <property type="entry name" value="RNI-like"/>
    <property type="match status" value="1"/>
</dbReference>
<evidence type="ECO:0000259" key="11">
    <source>
        <dbReference type="SMART" id="SM00219"/>
    </source>
</evidence>
<keyword evidence="4" id="KW-0677">Repeat</keyword>
<feature type="domain" description="Tyrosine-protein kinase catalytic" evidence="11">
    <location>
        <begin position="625"/>
        <end position="808"/>
    </location>
</feature>
<keyword evidence="13" id="KW-1185">Reference proteome</keyword>
<dbReference type="Pfam" id="PF00560">
    <property type="entry name" value="LRR_1"/>
    <property type="match status" value="4"/>
</dbReference>
<keyword evidence="7 10" id="KW-1133">Transmembrane helix</keyword>
<dbReference type="SMART" id="SM00219">
    <property type="entry name" value="TyrKc"/>
    <property type="match status" value="1"/>
</dbReference>
<evidence type="ECO:0000256" key="4">
    <source>
        <dbReference type="ARBA" id="ARBA00022737"/>
    </source>
</evidence>
<evidence type="ECO:0000256" key="2">
    <source>
        <dbReference type="ARBA" id="ARBA00022614"/>
    </source>
</evidence>
<dbReference type="Gene3D" id="3.30.200.20">
    <property type="entry name" value="Phosphorylase Kinase, domain 1"/>
    <property type="match status" value="1"/>
</dbReference>
<comment type="subcellular location">
    <subcellularLocation>
        <location evidence="1">Membrane</location>
        <topology evidence="1">Single-pass membrane protein</topology>
    </subcellularLocation>
</comment>
<dbReference type="PANTHER" id="PTHR27008:SF585">
    <property type="entry name" value="PROTEIN KINASE DOMAIN-CONTAINING PROTEIN"/>
    <property type="match status" value="1"/>
</dbReference>
<dbReference type="FunFam" id="3.80.10.10:FF:000317">
    <property type="entry name" value="Inactive leucine-rich repeat receptor-like protein kinase"/>
    <property type="match status" value="1"/>
</dbReference>
<dbReference type="GO" id="GO:0005524">
    <property type="term" value="F:ATP binding"/>
    <property type="evidence" value="ECO:0007669"/>
    <property type="project" value="UniProtKB-KW"/>
</dbReference>
<protein>
    <recommendedName>
        <fullName evidence="11">Tyrosine-protein kinase catalytic domain-containing protein</fullName>
    </recommendedName>
</protein>
<proteinExistence type="predicted"/>
<evidence type="ECO:0000256" key="8">
    <source>
        <dbReference type="ARBA" id="ARBA00023136"/>
    </source>
</evidence>
<evidence type="ECO:0000256" key="1">
    <source>
        <dbReference type="ARBA" id="ARBA00004167"/>
    </source>
</evidence>
<sequence>MHAHGFPFTAITSIMNSSSPQSMANSTPTDTSGKKVRKPYTITKSRESWTDEEHDKFLEALQLLDFSRNAITGSLPKDLCYSIPGLELLSLSWNLFNGEIPHRELTRAVFNISSLVRFDISYNGIAGSLPADLCYLLPMLEAINVGVNQFTGEIPSSLPRCESLQSISLSANKFTGIIPKDIGNLSMLHTLYLDGNQLSGTIPNSISNSSKITYLDLGSNMLTGNVPTFLGELTLLQSLRLGQNLLTNEPSLGLSFLTSLTNCRSLRQLQINSNRLHGVLPNTVGNLSTSLELLDATGCHINGMIPGEIGNLSNLVALALGDNDLTGSIPETIGNLQKIQQLQVYDTEIQGLIPDNICKLTNLGKLNLMNTKLYGSIPSCLGNLTSLRTLQLGSNALTSHMPSTLGSLKDILLLDLSSNFLIGPLPQEIGSMKSIVQLQLSGNQFSGYIPTSIGELQNLVNLSLSRNRLQGPIPESFADMVSLESLDLSLNNLSGTIPKSLEKLLYLGYLNVSFNELSGEIPNGGTFNNFTAGSFIGNEELCGAPQFHVKACKDPNKRTRFSKTKIFLVYILPSIALIIIAAAIAIWLLRRRASNTHLLVQENSLLYPFNKRISYYEILQATNNFSEDNLIGRGSIGLVYKGIFNNGMVAAVKVFNLQLQAAFKSFEAECEAMRNIRHRNLVKKKRRIGEQEEKKLVRLRPRLKKYGTAGIVTPMGDVYSYGILLMETFTRKKPTDDLFVGELTMKKWVSESFSQAVLSIVDANLLVREEKDFSENGSCLSMIMEVALNCTEDSPDERINMRDVVGRLTKIRQRFKGL</sequence>
<dbReference type="InterPro" id="IPR001611">
    <property type="entry name" value="Leu-rich_rpt"/>
</dbReference>
<gene>
    <name evidence="12" type="ORF">RJ640_023754</name>
</gene>
<dbReference type="Gene3D" id="3.80.10.10">
    <property type="entry name" value="Ribonuclease Inhibitor"/>
    <property type="match status" value="2"/>
</dbReference>
<dbReference type="InterPro" id="IPR020635">
    <property type="entry name" value="Tyr_kinase_cat_dom"/>
</dbReference>
<evidence type="ECO:0000256" key="5">
    <source>
        <dbReference type="ARBA" id="ARBA00022741"/>
    </source>
</evidence>
<evidence type="ECO:0000256" key="3">
    <source>
        <dbReference type="ARBA" id="ARBA00022692"/>
    </source>
</evidence>
<evidence type="ECO:0000313" key="12">
    <source>
        <dbReference type="EMBL" id="KAK2982538.1"/>
    </source>
</evidence>
<dbReference type="InterPro" id="IPR055414">
    <property type="entry name" value="LRR_R13L4/SHOC2-like"/>
</dbReference>
<dbReference type="InterPro" id="IPR051809">
    <property type="entry name" value="Plant_receptor-like_S/T_kinase"/>
</dbReference>
<dbReference type="Proteomes" id="UP001187471">
    <property type="component" value="Unassembled WGS sequence"/>
</dbReference>
<dbReference type="GO" id="GO:0006952">
    <property type="term" value="P:defense response"/>
    <property type="evidence" value="ECO:0007669"/>
    <property type="project" value="UniProtKB-ARBA"/>
</dbReference>
<name>A0AA88RAG1_9ASTE</name>
<organism evidence="12 13">
    <name type="scientific">Escallonia rubra</name>
    <dbReference type="NCBI Taxonomy" id="112253"/>
    <lineage>
        <taxon>Eukaryota</taxon>
        <taxon>Viridiplantae</taxon>
        <taxon>Streptophyta</taxon>
        <taxon>Embryophyta</taxon>
        <taxon>Tracheophyta</taxon>
        <taxon>Spermatophyta</taxon>
        <taxon>Magnoliopsida</taxon>
        <taxon>eudicotyledons</taxon>
        <taxon>Gunneridae</taxon>
        <taxon>Pentapetalae</taxon>
        <taxon>asterids</taxon>
        <taxon>campanulids</taxon>
        <taxon>Escalloniales</taxon>
        <taxon>Escalloniaceae</taxon>
        <taxon>Escallonia</taxon>
    </lineage>
</organism>
<dbReference type="GO" id="GO:0051707">
    <property type="term" value="P:response to other organism"/>
    <property type="evidence" value="ECO:0007669"/>
    <property type="project" value="UniProtKB-ARBA"/>
</dbReference>
<reference evidence="12" key="1">
    <citation type="submission" date="2022-12" db="EMBL/GenBank/DDBJ databases">
        <title>Draft genome assemblies for two species of Escallonia (Escalloniales).</title>
        <authorList>
            <person name="Chanderbali A."/>
            <person name="Dervinis C."/>
            <person name="Anghel I."/>
            <person name="Soltis D."/>
            <person name="Soltis P."/>
            <person name="Zapata F."/>
        </authorList>
    </citation>
    <scope>NUCLEOTIDE SEQUENCE</scope>
    <source>
        <strain evidence="12">UCBG92.1500</strain>
        <tissue evidence="12">Leaf</tissue>
    </source>
</reference>
<dbReference type="PANTHER" id="PTHR27008">
    <property type="entry name" value="OS04G0122200 PROTEIN"/>
    <property type="match status" value="1"/>
</dbReference>
<dbReference type="FunFam" id="3.80.10.10:FF:000095">
    <property type="entry name" value="LRR receptor-like serine/threonine-protein kinase GSO1"/>
    <property type="match status" value="1"/>
</dbReference>
<dbReference type="SUPFAM" id="SSF52058">
    <property type="entry name" value="L domain-like"/>
    <property type="match status" value="1"/>
</dbReference>
<keyword evidence="2" id="KW-0433">Leucine-rich repeat</keyword>
<evidence type="ECO:0000256" key="7">
    <source>
        <dbReference type="ARBA" id="ARBA00022989"/>
    </source>
</evidence>
<keyword evidence="8 10" id="KW-0472">Membrane</keyword>
<keyword evidence="6" id="KW-0067">ATP-binding</keyword>
<evidence type="ECO:0000256" key="10">
    <source>
        <dbReference type="SAM" id="Phobius"/>
    </source>
</evidence>
<dbReference type="GO" id="GO:0016020">
    <property type="term" value="C:membrane"/>
    <property type="evidence" value="ECO:0007669"/>
    <property type="project" value="UniProtKB-SubCell"/>
</dbReference>
<dbReference type="Pfam" id="PF23598">
    <property type="entry name" value="LRR_14"/>
    <property type="match status" value="1"/>
</dbReference>
<dbReference type="InterPro" id="IPR011009">
    <property type="entry name" value="Kinase-like_dom_sf"/>
</dbReference>
<dbReference type="SUPFAM" id="SSF56112">
    <property type="entry name" value="Protein kinase-like (PK-like)"/>
    <property type="match status" value="1"/>
</dbReference>
<dbReference type="EMBL" id="JAVXUO010001424">
    <property type="protein sequence ID" value="KAK2982538.1"/>
    <property type="molecule type" value="Genomic_DNA"/>
</dbReference>
<dbReference type="GO" id="GO:0004713">
    <property type="term" value="F:protein tyrosine kinase activity"/>
    <property type="evidence" value="ECO:0007669"/>
    <property type="project" value="InterPro"/>
</dbReference>
<dbReference type="Pfam" id="PF13855">
    <property type="entry name" value="LRR_8"/>
    <property type="match status" value="1"/>
</dbReference>
<dbReference type="Gene3D" id="1.10.510.10">
    <property type="entry name" value="Transferase(Phosphotransferase) domain 1"/>
    <property type="match status" value="1"/>
</dbReference>
<feature type="region of interest" description="Disordered" evidence="9">
    <location>
        <begin position="17"/>
        <end position="38"/>
    </location>
</feature>
<accession>A0AA88RAG1</accession>
<dbReference type="AlphaFoldDB" id="A0AA88RAG1"/>
<dbReference type="SMART" id="SM00369">
    <property type="entry name" value="LRR_TYP"/>
    <property type="match status" value="8"/>
</dbReference>
<evidence type="ECO:0000256" key="6">
    <source>
        <dbReference type="ARBA" id="ARBA00022840"/>
    </source>
</evidence>
<feature type="compositionally biased region" description="Polar residues" evidence="9">
    <location>
        <begin position="17"/>
        <end position="31"/>
    </location>
</feature>
<evidence type="ECO:0000256" key="9">
    <source>
        <dbReference type="SAM" id="MobiDB-lite"/>
    </source>
</evidence>
<keyword evidence="5" id="KW-0547">Nucleotide-binding</keyword>
<keyword evidence="3 10" id="KW-0812">Transmembrane</keyword>
<dbReference type="InterPro" id="IPR032675">
    <property type="entry name" value="LRR_dom_sf"/>
</dbReference>
<dbReference type="InterPro" id="IPR003591">
    <property type="entry name" value="Leu-rich_rpt_typical-subtyp"/>
</dbReference>
<comment type="caution">
    <text evidence="12">The sequence shown here is derived from an EMBL/GenBank/DDBJ whole genome shotgun (WGS) entry which is preliminary data.</text>
</comment>
<feature type="transmembrane region" description="Helical" evidence="10">
    <location>
        <begin position="567"/>
        <end position="589"/>
    </location>
</feature>